<keyword evidence="1" id="KW-0812">Transmembrane</keyword>
<feature type="transmembrane region" description="Helical" evidence="1">
    <location>
        <begin position="124"/>
        <end position="141"/>
    </location>
</feature>
<organism evidence="2 3">
    <name type="scientific">Sedimentibacter acidaminivorans</name>
    <dbReference type="NCBI Taxonomy" id="913099"/>
    <lineage>
        <taxon>Bacteria</taxon>
        <taxon>Bacillati</taxon>
        <taxon>Bacillota</taxon>
        <taxon>Tissierellia</taxon>
        <taxon>Sedimentibacter</taxon>
    </lineage>
</organism>
<accession>A0ABS4GGL1</accession>
<dbReference type="Proteomes" id="UP001519342">
    <property type="component" value="Unassembled WGS sequence"/>
</dbReference>
<dbReference type="RefSeq" id="WP_209512491.1">
    <property type="nucleotide sequence ID" value="NZ_JAGGKS010000008.1"/>
</dbReference>
<dbReference type="InterPro" id="IPR006750">
    <property type="entry name" value="YdcZ"/>
</dbReference>
<feature type="transmembrane region" description="Helical" evidence="1">
    <location>
        <begin position="37"/>
        <end position="57"/>
    </location>
</feature>
<keyword evidence="1" id="KW-0472">Membrane</keyword>
<dbReference type="EMBL" id="JAGGKS010000008">
    <property type="protein sequence ID" value="MBP1926762.1"/>
    <property type="molecule type" value="Genomic_DNA"/>
</dbReference>
<sequence length="143" mass="15806">MNEIMPYVFAILTGIFTTVEATVNAQLGRIVTPKIATLHSLFVGLLVMLIANILNGTLGQYSKVSNVEFQWLIGGIFGALIIYLMTLTIPKLGVTITLTIVITSQILSSFYIDTFILKQQQLELTKIIGAFLVVMGLYFIMDK</sequence>
<evidence type="ECO:0000313" key="2">
    <source>
        <dbReference type="EMBL" id="MBP1926762.1"/>
    </source>
</evidence>
<protein>
    <submittedName>
        <fullName evidence="2">Transporter family-2 protein</fullName>
    </submittedName>
</protein>
<dbReference type="PANTHER" id="PTHR34821">
    <property type="entry name" value="INNER MEMBRANE PROTEIN YDCZ"/>
    <property type="match status" value="1"/>
</dbReference>
<feature type="transmembrane region" description="Helical" evidence="1">
    <location>
        <begin position="69"/>
        <end position="86"/>
    </location>
</feature>
<proteinExistence type="predicted"/>
<evidence type="ECO:0000256" key="1">
    <source>
        <dbReference type="SAM" id="Phobius"/>
    </source>
</evidence>
<keyword evidence="3" id="KW-1185">Reference proteome</keyword>
<keyword evidence="1" id="KW-1133">Transmembrane helix</keyword>
<gene>
    <name evidence="2" type="ORF">J2Z76_002632</name>
</gene>
<dbReference type="PANTHER" id="PTHR34821:SF2">
    <property type="entry name" value="INNER MEMBRANE PROTEIN YDCZ"/>
    <property type="match status" value="1"/>
</dbReference>
<comment type="caution">
    <text evidence="2">The sequence shown here is derived from an EMBL/GenBank/DDBJ whole genome shotgun (WGS) entry which is preliminary data.</text>
</comment>
<evidence type="ECO:0000313" key="3">
    <source>
        <dbReference type="Proteomes" id="UP001519342"/>
    </source>
</evidence>
<feature type="transmembrane region" description="Helical" evidence="1">
    <location>
        <begin position="92"/>
        <end position="112"/>
    </location>
</feature>
<dbReference type="Pfam" id="PF04657">
    <property type="entry name" value="DMT_YdcZ"/>
    <property type="match status" value="1"/>
</dbReference>
<name>A0ABS4GGL1_9FIRM</name>
<reference evidence="2 3" key="1">
    <citation type="submission" date="2021-03" db="EMBL/GenBank/DDBJ databases">
        <title>Genomic Encyclopedia of Type Strains, Phase IV (KMG-IV): sequencing the most valuable type-strain genomes for metagenomic binning, comparative biology and taxonomic classification.</title>
        <authorList>
            <person name="Goeker M."/>
        </authorList>
    </citation>
    <scope>NUCLEOTIDE SEQUENCE [LARGE SCALE GENOMIC DNA]</scope>
    <source>
        <strain evidence="2 3">DSM 24004</strain>
    </source>
</reference>